<name>A0AAU7UED5_9DEIO</name>
<dbReference type="KEGG" id="dsc:ABOD76_08200"/>
<protein>
    <submittedName>
        <fullName evidence="1">VanW family protein</fullName>
    </submittedName>
</protein>
<dbReference type="AlphaFoldDB" id="A0AAU7UED5"/>
<reference evidence="1" key="1">
    <citation type="submission" date="2024-06" db="EMBL/GenBank/DDBJ databases">
        <title>Draft Genome Sequence of Deinococcus sonorensis Type Strain KR-87, a Biofilm Producing Representative of the Genus Deinococcus.</title>
        <authorList>
            <person name="Boren L.S."/>
            <person name="Grosso R.A."/>
            <person name="Hugenberg-Cox A.N."/>
            <person name="Hill J.T.E."/>
            <person name="Albert C.M."/>
            <person name="Tuohy J.M."/>
        </authorList>
    </citation>
    <scope>NUCLEOTIDE SEQUENCE</scope>
    <source>
        <strain evidence="1">KR-87</strain>
    </source>
</reference>
<proteinExistence type="predicted"/>
<dbReference type="InterPro" id="IPR007391">
    <property type="entry name" value="Vancomycin_resist_VanW"/>
</dbReference>
<gene>
    <name evidence="1" type="ORF">ABOD76_08200</name>
</gene>
<dbReference type="EMBL" id="CP158299">
    <property type="protein sequence ID" value="XBV86278.1"/>
    <property type="molecule type" value="Genomic_DNA"/>
</dbReference>
<organism evidence="1">
    <name type="scientific">Deinococcus sonorensis KR-87</name>
    <dbReference type="NCBI Taxonomy" id="694439"/>
    <lineage>
        <taxon>Bacteria</taxon>
        <taxon>Thermotogati</taxon>
        <taxon>Deinococcota</taxon>
        <taxon>Deinococci</taxon>
        <taxon>Deinococcales</taxon>
        <taxon>Deinococcaceae</taxon>
        <taxon>Deinococcus</taxon>
    </lineage>
</organism>
<dbReference type="InterPro" id="IPR052913">
    <property type="entry name" value="Glycopeptide_resist_protein"/>
</dbReference>
<dbReference type="PANTHER" id="PTHR35788">
    <property type="entry name" value="EXPORTED PROTEIN-RELATED"/>
    <property type="match status" value="1"/>
</dbReference>
<sequence>MKRPGVLGWLLAGLGLLGPAVSAPRPALSAPGPARLRLVVVAPEPTLHEGRIEQTKLRRTLDLTLPATELAAWRSSGTAIPAALRSLYRQLETRTPQDARFFPDAEGGWTARAQTGWTVNRAVTGARVRQALQDGGREVQVALRFTPPTRTVQRLLAAGVRGHIGSGRSAFTGSPAFRVQNIRVGSALLSGQLLQPGEVFDFNRALGPIQAGRGFVPGYVITGGTLSLEDGGGICQVSTTLFRAAYTAGLPIVERHAHSHQVAYYDPPGFEATVYAPTLNFRFRNDTAGALLVQASWNLKAQTLQFDLFGVQRRVVSVSAPRVSGVIPASPPGFLADPRVAPGQAVRVDMPAQGATVRIERRITLPDGRVRHDQLLSRYRPWGGVFAVPPGDPRLKR</sequence>
<dbReference type="RefSeq" id="WP_350244342.1">
    <property type="nucleotide sequence ID" value="NZ_CP158299.1"/>
</dbReference>
<dbReference type="Pfam" id="PF04294">
    <property type="entry name" value="VanW"/>
    <property type="match status" value="1"/>
</dbReference>
<accession>A0AAU7UED5</accession>
<dbReference type="PANTHER" id="PTHR35788:SF1">
    <property type="entry name" value="EXPORTED PROTEIN"/>
    <property type="match status" value="1"/>
</dbReference>
<evidence type="ECO:0000313" key="1">
    <source>
        <dbReference type="EMBL" id="XBV86278.1"/>
    </source>
</evidence>